<evidence type="ECO:0000313" key="2">
    <source>
        <dbReference type="EMBL" id="ARE82542.1"/>
    </source>
</evidence>
<accession>A0A1V0RLR3</accession>
<evidence type="ECO:0000313" key="3">
    <source>
        <dbReference type="Proteomes" id="UP000192273"/>
    </source>
</evidence>
<evidence type="ECO:0000256" key="1">
    <source>
        <dbReference type="SAM" id="SignalP"/>
    </source>
</evidence>
<dbReference type="AlphaFoldDB" id="A0A1V0RLR3"/>
<dbReference type="EMBL" id="CP020474">
    <property type="protein sequence ID" value="ARE82542.1"/>
    <property type="molecule type" value="Genomic_DNA"/>
</dbReference>
<feature type="signal peptide" evidence="1">
    <location>
        <begin position="1"/>
        <end position="21"/>
    </location>
</feature>
<reference evidence="2 3" key="1">
    <citation type="submission" date="2017-03" db="EMBL/GenBank/DDBJ databases">
        <title>Genome Sequence of Roseovarius mucosus strain SMR3 Isolated from a culture of the Diatom Skeletonema marinoi.</title>
        <authorList>
            <person name="Topel M."/>
            <person name="Pinder M."/>
            <person name="Johansson O.N."/>
            <person name="Kourtchenko O."/>
            <person name="Godhe A."/>
            <person name="Clarke A.K."/>
        </authorList>
    </citation>
    <scope>NUCLEOTIDE SEQUENCE [LARGE SCALE GENOMIC DNA]</scope>
    <source>
        <strain evidence="2 3">SMR3</strain>
    </source>
</reference>
<dbReference type="KEGG" id="rmm:ROSMUCSMR3_01047"/>
<dbReference type="RefSeq" id="WP_008280537.1">
    <property type="nucleotide sequence ID" value="NZ_CP020474.1"/>
</dbReference>
<evidence type="ECO:0008006" key="4">
    <source>
        <dbReference type="Google" id="ProtNLM"/>
    </source>
</evidence>
<protein>
    <recommendedName>
        <fullName evidence="4">Lipoprotein</fullName>
    </recommendedName>
</protein>
<gene>
    <name evidence="2" type="ORF">ROSMUCSMR3_01047</name>
</gene>
<keyword evidence="3" id="KW-1185">Reference proteome</keyword>
<keyword evidence="1" id="KW-0732">Signal</keyword>
<dbReference type="Proteomes" id="UP000192273">
    <property type="component" value="Chromosome"/>
</dbReference>
<feature type="chain" id="PRO_5010741272" description="Lipoprotein" evidence="1">
    <location>
        <begin position="22"/>
        <end position="45"/>
    </location>
</feature>
<organism evidence="2 3">
    <name type="scientific">Roseovarius mucosus</name>
    <dbReference type="NCBI Taxonomy" id="215743"/>
    <lineage>
        <taxon>Bacteria</taxon>
        <taxon>Pseudomonadati</taxon>
        <taxon>Pseudomonadota</taxon>
        <taxon>Alphaproteobacteria</taxon>
        <taxon>Rhodobacterales</taxon>
        <taxon>Roseobacteraceae</taxon>
        <taxon>Roseovarius</taxon>
    </lineage>
</organism>
<dbReference type="PROSITE" id="PS51257">
    <property type="entry name" value="PROKAR_LIPOPROTEIN"/>
    <property type="match status" value="1"/>
</dbReference>
<proteinExistence type="predicted"/>
<name>A0A1V0RLR3_9RHOB</name>
<sequence>MSKSLKSILAIGFIAVVAACAQPAEEEFVVVEPITTEPVQTGKYK</sequence>